<name>A0A365UAF2_9RHOB</name>
<dbReference type="Proteomes" id="UP000253370">
    <property type="component" value="Unassembled WGS sequence"/>
</dbReference>
<evidence type="ECO:0000313" key="4">
    <source>
        <dbReference type="Proteomes" id="UP000253370"/>
    </source>
</evidence>
<dbReference type="PANTHER" id="PTHR30327">
    <property type="entry name" value="UNCHARACTERIZED PROTEIN YQGE"/>
    <property type="match status" value="1"/>
</dbReference>
<evidence type="ECO:0000256" key="1">
    <source>
        <dbReference type="ARBA" id="ARBA00009600"/>
    </source>
</evidence>
<dbReference type="SUPFAM" id="SSF143456">
    <property type="entry name" value="VC0467-like"/>
    <property type="match status" value="1"/>
</dbReference>
<dbReference type="HAMAP" id="MF_00758">
    <property type="entry name" value="UPF0301"/>
    <property type="match status" value="1"/>
</dbReference>
<dbReference type="NCBIfam" id="NF001268">
    <property type="entry name" value="PRK00228.1-4"/>
    <property type="match status" value="1"/>
</dbReference>
<dbReference type="Pfam" id="PF02622">
    <property type="entry name" value="DUF179"/>
    <property type="match status" value="1"/>
</dbReference>
<comment type="caution">
    <text evidence="3">The sequence shown here is derived from an EMBL/GenBank/DDBJ whole genome shotgun (WGS) entry which is preliminary data.</text>
</comment>
<dbReference type="RefSeq" id="WP_113288979.1">
    <property type="nucleotide sequence ID" value="NZ_QNTQ01000006.1"/>
</dbReference>
<organism evidence="3 4">
    <name type="scientific">Rhodosalinus halophilus</name>
    <dbReference type="NCBI Taxonomy" id="2259333"/>
    <lineage>
        <taxon>Bacteria</taxon>
        <taxon>Pseudomonadati</taxon>
        <taxon>Pseudomonadota</taxon>
        <taxon>Alphaproteobacteria</taxon>
        <taxon>Rhodobacterales</taxon>
        <taxon>Paracoccaceae</taxon>
        <taxon>Rhodosalinus</taxon>
    </lineage>
</organism>
<protein>
    <recommendedName>
        <fullName evidence="2">UPF0301 protein DRV85_08305</fullName>
    </recommendedName>
</protein>
<dbReference type="Gene3D" id="3.40.1740.10">
    <property type="entry name" value="VC0467-like"/>
    <property type="match status" value="1"/>
</dbReference>
<comment type="similarity">
    <text evidence="1 2">Belongs to the UPF0301 (AlgH) family.</text>
</comment>
<dbReference type="EMBL" id="QNTQ01000006">
    <property type="protein sequence ID" value="RBI85721.1"/>
    <property type="molecule type" value="Genomic_DNA"/>
</dbReference>
<dbReference type="PANTHER" id="PTHR30327:SF1">
    <property type="entry name" value="UPF0301 PROTEIN YQGE"/>
    <property type="match status" value="1"/>
</dbReference>
<dbReference type="AlphaFoldDB" id="A0A365UAF2"/>
<dbReference type="InterPro" id="IPR003774">
    <property type="entry name" value="AlgH-like"/>
</dbReference>
<gene>
    <name evidence="3" type="ORF">DRV85_08305</name>
</gene>
<evidence type="ECO:0000256" key="2">
    <source>
        <dbReference type="HAMAP-Rule" id="MF_00758"/>
    </source>
</evidence>
<evidence type="ECO:0000313" key="3">
    <source>
        <dbReference type="EMBL" id="RBI85721.1"/>
    </source>
</evidence>
<sequence>MAESTQLTGKLLIAMPAMGDPRFERGVVFVCAHSEEGAMGLILNKPTDDVTLADLFEQLSIESGPDARQMRVHFGGPVETGRGFVLHGPDYTSSLSTLQVDERFGMTATLDILEEFARGAGPAQAFMALGYAGWGPGQLESELAQNAWLTTEATPDLVFSEDDAGKWQAALGTLGIDALMLSGSGGRA</sequence>
<keyword evidence="4" id="KW-1185">Reference proteome</keyword>
<proteinExistence type="inferred from homology"/>
<dbReference type="OrthoDB" id="9807486at2"/>
<dbReference type="GO" id="GO:0005829">
    <property type="term" value="C:cytosol"/>
    <property type="evidence" value="ECO:0007669"/>
    <property type="project" value="TreeGrafter"/>
</dbReference>
<accession>A0A365UAF2</accession>
<reference evidence="3 4" key="1">
    <citation type="submission" date="2018-07" db="EMBL/GenBank/DDBJ databases">
        <title>Rhodosalinus sp. strain E84T genomic sequence and assembly.</title>
        <authorList>
            <person name="Liu Z.-W."/>
            <person name="Lu D.-C."/>
        </authorList>
    </citation>
    <scope>NUCLEOTIDE SEQUENCE [LARGE SCALE GENOMIC DNA]</scope>
    <source>
        <strain evidence="3 4">E84</strain>
    </source>
</reference>